<gene>
    <name evidence="3" type="ORF">Y5S_00270</name>
</gene>
<dbReference type="SUPFAM" id="SSF53254">
    <property type="entry name" value="Phosphoglycerate mutase-like"/>
    <property type="match status" value="1"/>
</dbReference>
<dbReference type="InterPro" id="IPR013078">
    <property type="entry name" value="His_Pase_superF_clade-1"/>
</dbReference>
<dbReference type="STRING" id="1177154.Y5S_00270"/>
<dbReference type="GO" id="GO:0005737">
    <property type="term" value="C:cytoplasm"/>
    <property type="evidence" value="ECO:0007669"/>
    <property type="project" value="TreeGrafter"/>
</dbReference>
<dbReference type="GO" id="GO:0016791">
    <property type="term" value="F:phosphatase activity"/>
    <property type="evidence" value="ECO:0007669"/>
    <property type="project" value="TreeGrafter"/>
</dbReference>
<dbReference type="InterPro" id="IPR050275">
    <property type="entry name" value="PGM_Phosphatase"/>
</dbReference>
<evidence type="ECO:0000313" key="4">
    <source>
        <dbReference type="Proteomes" id="UP000029444"/>
    </source>
</evidence>
<reference evidence="3 4" key="1">
    <citation type="submission" date="2012-09" db="EMBL/GenBank/DDBJ databases">
        <title>Genome Sequence of alkane-degrading Bacterium Alcanivorax sp. 19-m-6.</title>
        <authorList>
            <person name="Lai Q."/>
            <person name="Shao Z."/>
        </authorList>
    </citation>
    <scope>NUCLEOTIDE SEQUENCE [LARGE SCALE GENOMIC DNA]</scope>
    <source>
        <strain evidence="3 4">19-m-6</strain>
    </source>
</reference>
<dbReference type="eggNOG" id="COG0406">
    <property type="taxonomic scope" value="Bacteria"/>
</dbReference>
<dbReference type="Pfam" id="PF00300">
    <property type="entry name" value="His_Phos_1"/>
    <property type="match status" value="1"/>
</dbReference>
<feature type="active site" description="Proton donor/acceptor" evidence="1">
    <location>
        <position position="80"/>
    </location>
</feature>
<keyword evidence="4" id="KW-1185">Reference proteome</keyword>
<feature type="active site" description="Tele-phosphohistidine intermediate" evidence="1">
    <location>
        <position position="9"/>
    </location>
</feature>
<dbReference type="EMBL" id="ARXV01000001">
    <property type="protein sequence ID" value="KGD66603.1"/>
    <property type="molecule type" value="Genomic_DNA"/>
</dbReference>
<name>A0A095TW91_9GAMM</name>
<organism evidence="3 4">
    <name type="scientific">Alcanivorax nanhaiticus</name>
    <dbReference type="NCBI Taxonomy" id="1177154"/>
    <lineage>
        <taxon>Bacteria</taxon>
        <taxon>Pseudomonadati</taxon>
        <taxon>Pseudomonadota</taxon>
        <taxon>Gammaproteobacteria</taxon>
        <taxon>Oceanospirillales</taxon>
        <taxon>Alcanivoracaceae</taxon>
        <taxon>Alcanivorax</taxon>
    </lineage>
</organism>
<dbReference type="Proteomes" id="UP000029444">
    <property type="component" value="Unassembled WGS sequence"/>
</dbReference>
<protein>
    <submittedName>
        <fullName evidence="3">Phosphoglycerate mutase</fullName>
    </submittedName>
</protein>
<dbReference type="SMART" id="SM00855">
    <property type="entry name" value="PGAM"/>
    <property type="match status" value="1"/>
</dbReference>
<proteinExistence type="predicted"/>
<dbReference type="OrthoDB" id="280692at2"/>
<comment type="caution">
    <text evidence="3">The sequence shown here is derived from an EMBL/GenBank/DDBJ whole genome shotgun (WGS) entry which is preliminary data.</text>
</comment>
<dbReference type="Gene3D" id="3.40.50.1240">
    <property type="entry name" value="Phosphoglycerate mutase-like"/>
    <property type="match status" value="1"/>
</dbReference>
<dbReference type="PATRIC" id="fig|1177154.3.peg.271"/>
<dbReference type="CDD" id="cd07067">
    <property type="entry name" value="HP_PGM_like"/>
    <property type="match status" value="1"/>
</dbReference>
<feature type="binding site" evidence="2">
    <location>
        <position position="54"/>
    </location>
    <ligand>
        <name>substrate</name>
    </ligand>
</feature>
<dbReference type="RefSeq" id="WP_035229637.1">
    <property type="nucleotide sequence ID" value="NZ_ARXV01000001.1"/>
</dbReference>
<dbReference type="AlphaFoldDB" id="A0A095TW91"/>
<evidence type="ECO:0000256" key="1">
    <source>
        <dbReference type="PIRSR" id="PIRSR613078-1"/>
    </source>
</evidence>
<evidence type="ECO:0000256" key="2">
    <source>
        <dbReference type="PIRSR" id="PIRSR613078-2"/>
    </source>
</evidence>
<sequence>MAQFYLVRHGQASFGSDNYDQLSPLGHQQARWLGEYFAERDMQFDGLMTGDLVRHQETGAGICEGLGIMLPSEIHSGLNEFDFHAIVHAWLAQHPEAEAKEDGANPSSFYKALKAAMKAWRHGELQGDLPESWEGFSDRVAAARDHLQQHYSDKDKVVIVSSGGAMGMFMKHALNTADDTVVELNLQIRNTSLIHGFFNRKAVRVASFNNVPHLDRADRFDAITYF</sequence>
<dbReference type="PANTHER" id="PTHR48100:SF1">
    <property type="entry name" value="HISTIDINE PHOSPHATASE FAMILY PROTEIN-RELATED"/>
    <property type="match status" value="1"/>
</dbReference>
<dbReference type="InterPro" id="IPR029033">
    <property type="entry name" value="His_PPase_superfam"/>
</dbReference>
<accession>A0A095TW91</accession>
<evidence type="ECO:0000313" key="3">
    <source>
        <dbReference type="EMBL" id="KGD66603.1"/>
    </source>
</evidence>
<dbReference type="PANTHER" id="PTHR48100">
    <property type="entry name" value="BROAD-SPECIFICITY PHOSPHATASE YOR283W-RELATED"/>
    <property type="match status" value="1"/>
</dbReference>